<dbReference type="SUPFAM" id="SSF56784">
    <property type="entry name" value="HAD-like"/>
    <property type="match status" value="1"/>
</dbReference>
<dbReference type="Proteomes" id="UP000789845">
    <property type="component" value="Unassembled WGS sequence"/>
</dbReference>
<dbReference type="InterPro" id="IPR006379">
    <property type="entry name" value="HAD-SF_hydro_IIB"/>
</dbReference>
<dbReference type="PANTHER" id="PTHR10000:SF50">
    <property type="entry name" value="STRESS RESPONSE PROTEIN YHAX"/>
    <property type="match status" value="1"/>
</dbReference>
<dbReference type="RefSeq" id="WP_230497728.1">
    <property type="nucleotide sequence ID" value="NZ_CAKJTG010000020.1"/>
</dbReference>
<dbReference type="InterPro" id="IPR036412">
    <property type="entry name" value="HAD-like_sf"/>
</dbReference>
<gene>
    <name evidence="1" type="primary">yhaX</name>
    <name evidence="1" type="ORF">NEOCIP111885_03240</name>
</gene>
<evidence type="ECO:0000313" key="1">
    <source>
        <dbReference type="EMBL" id="CAG9609498.1"/>
    </source>
</evidence>
<comment type="caution">
    <text evidence="1">The sequence shown here is derived from an EMBL/GenBank/DDBJ whole genome shotgun (WGS) entry which is preliminary data.</text>
</comment>
<dbReference type="GO" id="GO:0000287">
    <property type="term" value="F:magnesium ion binding"/>
    <property type="evidence" value="ECO:0007669"/>
    <property type="project" value="TreeGrafter"/>
</dbReference>
<name>A0A9C7LC34_9BACI</name>
<dbReference type="Gene3D" id="3.30.1240.10">
    <property type="match status" value="1"/>
</dbReference>
<evidence type="ECO:0000313" key="2">
    <source>
        <dbReference type="Proteomes" id="UP000789845"/>
    </source>
</evidence>
<proteinExistence type="predicted"/>
<dbReference type="InterPro" id="IPR023214">
    <property type="entry name" value="HAD_sf"/>
</dbReference>
<reference evidence="1" key="1">
    <citation type="submission" date="2021-10" db="EMBL/GenBank/DDBJ databases">
        <authorList>
            <person name="Criscuolo A."/>
        </authorList>
    </citation>
    <scope>NUCLEOTIDE SEQUENCE</scope>
    <source>
        <strain evidence="1">CIP111885</strain>
    </source>
</reference>
<dbReference type="GO" id="GO:0005829">
    <property type="term" value="C:cytosol"/>
    <property type="evidence" value="ECO:0007669"/>
    <property type="project" value="TreeGrafter"/>
</dbReference>
<dbReference type="NCBIfam" id="TIGR01484">
    <property type="entry name" value="HAD-SF-IIB"/>
    <property type="match status" value="1"/>
</dbReference>
<dbReference type="PANTHER" id="PTHR10000">
    <property type="entry name" value="PHOSPHOSERINE PHOSPHATASE"/>
    <property type="match status" value="1"/>
</dbReference>
<sequence>MIFRLLALNIDGTLLQSNGRLHRSTKEAIHYVQQKGVDVTLVTSRSYPSANKLAKALKINLPIVSNRGAFIANTLEEPIFEKKIDADVAFEIVRFLEGFQCQFRLNNEEYSIGNRSKLTNNLMTKTIFSSADPAFYSHQFVDIVSEALTDTPMNPSKIEVYFEDAEDLDDAFKALNGMFSEINLVKVNKLKLDIVPEGVSKLNGLLRVGEQLGITSKEIVYIGDDFDDIALIDAVGLGVAMGNSSFEVKKAADWVTRSNNQHGVTYMVKEHFRKQPPIEFLRKMNIIKN</sequence>
<dbReference type="EMBL" id="CAKJTG010000020">
    <property type="protein sequence ID" value="CAG9609498.1"/>
    <property type="molecule type" value="Genomic_DNA"/>
</dbReference>
<dbReference type="AlphaFoldDB" id="A0A9C7LC34"/>
<dbReference type="Pfam" id="PF08282">
    <property type="entry name" value="Hydrolase_3"/>
    <property type="match status" value="1"/>
</dbReference>
<dbReference type="CDD" id="cd07516">
    <property type="entry name" value="HAD_Pase"/>
    <property type="match status" value="1"/>
</dbReference>
<organism evidence="1 2">
    <name type="scientific">Pseudoneobacillus rhizosphaerae</name>
    <dbReference type="NCBI Taxonomy" id="2880968"/>
    <lineage>
        <taxon>Bacteria</taxon>
        <taxon>Bacillati</taxon>
        <taxon>Bacillota</taxon>
        <taxon>Bacilli</taxon>
        <taxon>Bacillales</taxon>
        <taxon>Bacillaceae</taxon>
        <taxon>Pseudoneobacillus</taxon>
    </lineage>
</organism>
<accession>A0A9C7LC34</accession>
<dbReference type="InterPro" id="IPR000150">
    <property type="entry name" value="Cof"/>
</dbReference>
<protein>
    <submittedName>
        <fullName evidence="1">Stress response protein YhaX</fullName>
    </submittedName>
</protein>
<dbReference type="NCBIfam" id="TIGR00099">
    <property type="entry name" value="Cof-subfamily"/>
    <property type="match status" value="1"/>
</dbReference>
<keyword evidence="2" id="KW-1185">Reference proteome</keyword>
<dbReference type="GO" id="GO:0016791">
    <property type="term" value="F:phosphatase activity"/>
    <property type="evidence" value="ECO:0007669"/>
    <property type="project" value="TreeGrafter"/>
</dbReference>
<dbReference type="Gene3D" id="3.40.50.1000">
    <property type="entry name" value="HAD superfamily/HAD-like"/>
    <property type="match status" value="1"/>
</dbReference>